<dbReference type="EMBL" id="JACHKZ010000029">
    <property type="protein sequence ID" value="MBB6579413.1"/>
    <property type="molecule type" value="Genomic_DNA"/>
</dbReference>
<organism evidence="2 3">
    <name type="scientific">Comamonas odontotermitis</name>
    <dbReference type="NCBI Taxonomy" id="379895"/>
    <lineage>
        <taxon>Bacteria</taxon>
        <taxon>Pseudomonadati</taxon>
        <taxon>Pseudomonadota</taxon>
        <taxon>Betaproteobacteria</taxon>
        <taxon>Burkholderiales</taxon>
        <taxon>Comamonadaceae</taxon>
        <taxon>Comamonas</taxon>
    </lineage>
</organism>
<evidence type="ECO:0000313" key="2">
    <source>
        <dbReference type="EMBL" id="MBB6579413.1"/>
    </source>
</evidence>
<evidence type="ECO:0000256" key="1">
    <source>
        <dbReference type="SAM" id="MobiDB-lite"/>
    </source>
</evidence>
<sequence>MSESYKEVQMPAKFFTHPFDARSVMLFASIAVTSAMAHAQPASGSTAQRIAQGAGAHRIVQAERNLNTSDPRRHQVRQPVKKNM</sequence>
<name>A0ABR6RJQ8_9BURK</name>
<evidence type="ECO:0000313" key="3">
    <source>
        <dbReference type="Proteomes" id="UP000562492"/>
    </source>
</evidence>
<feature type="compositionally biased region" description="Basic residues" evidence="1">
    <location>
        <begin position="74"/>
        <end position="84"/>
    </location>
</feature>
<dbReference type="Proteomes" id="UP000562492">
    <property type="component" value="Unassembled WGS sequence"/>
</dbReference>
<proteinExistence type="predicted"/>
<gene>
    <name evidence="2" type="ORF">HNP33_003526</name>
</gene>
<dbReference type="RefSeq" id="WP_184710836.1">
    <property type="nucleotide sequence ID" value="NZ_JACHKZ010000029.1"/>
</dbReference>
<comment type="caution">
    <text evidence="2">The sequence shown here is derived from an EMBL/GenBank/DDBJ whole genome shotgun (WGS) entry which is preliminary data.</text>
</comment>
<protein>
    <submittedName>
        <fullName evidence="2">Uncharacterized protein</fullName>
    </submittedName>
</protein>
<feature type="region of interest" description="Disordered" evidence="1">
    <location>
        <begin position="61"/>
        <end position="84"/>
    </location>
</feature>
<keyword evidence="3" id="KW-1185">Reference proteome</keyword>
<reference evidence="2 3" key="1">
    <citation type="submission" date="2020-08" db="EMBL/GenBank/DDBJ databases">
        <title>Functional genomics of gut bacteria from endangered species of beetles.</title>
        <authorList>
            <person name="Carlos-Shanley C."/>
        </authorList>
    </citation>
    <scope>NUCLEOTIDE SEQUENCE [LARGE SCALE GENOMIC DNA]</scope>
    <source>
        <strain evidence="2 3">S00124</strain>
    </source>
</reference>
<accession>A0ABR6RJQ8</accession>